<protein>
    <submittedName>
        <fullName evidence="2">Major sperm protein</fullName>
    </submittedName>
</protein>
<sequence>MGIAVKTSSEIGVNDINNNVTEVLAAVDEEVIMFPPHVIISRFMFKIEPKVVDTLFFKGSFSNQIVTTLFLTNKDDYKQSFKIKCSKNDTFRIQPSHGVLAHGERVQVTITYQPTPNFEKDYSRHHFGIFHIPCSDGAHPLGIWETHFGPPQGALRLKVKKINLK</sequence>
<accession>A0AC35UDB3</accession>
<proteinExistence type="predicted"/>
<name>A0AC35UDB3_9BILA</name>
<dbReference type="WBParaSite" id="RSKR_0001029400.1">
    <property type="protein sequence ID" value="RSKR_0001029400.1"/>
    <property type="gene ID" value="RSKR_0001029400"/>
</dbReference>
<evidence type="ECO:0000313" key="1">
    <source>
        <dbReference type="Proteomes" id="UP000095286"/>
    </source>
</evidence>
<reference evidence="2" key="1">
    <citation type="submission" date="2016-11" db="UniProtKB">
        <authorList>
            <consortium name="WormBaseParasite"/>
        </authorList>
    </citation>
    <scope>IDENTIFICATION</scope>
    <source>
        <strain evidence="2">KR3021</strain>
    </source>
</reference>
<evidence type="ECO:0000313" key="2">
    <source>
        <dbReference type="WBParaSite" id="RSKR_0001029400.1"/>
    </source>
</evidence>
<dbReference type="Proteomes" id="UP000095286">
    <property type="component" value="Unplaced"/>
</dbReference>
<organism evidence="1 2">
    <name type="scientific">Rhabditophanes sp. KR3021</name>
    <dbReference type="NCBI Taxonomy" id="114890"/>
    <lineage>
        <taxon>Eukaryota</taxon>
        <taxon>Metazoa</taxon>
        <taxon>Ecdysozoa</taxon>
        <taxon>Nematoda</taxon>
        <taxon>Chromadorea</taxon>
        <taxon>Rhabditida</taxon>
        <taxon>Tylenchina</taxon>
        <taxon>Panagrolaimomorpha</taxon>
        <taxon>Strongyloidoidea</taxon>
        <taxon>Alloionematidae</taxon>
        <taxon>Rhabditophanes</taxon>
    </lineage>
</organism>